<dbReference type="EMBL" id="CAJHJT010000012">
    <property type="protein sequence ID" value="CAD6997994.1"/>
    <property type="molecule type" value="Genomic_DNA"/>
</dbReference>
<dbReference type="AlphaFoldDB" id="A0A811UGM2"/>
<sequence length="71" mass="8311">MTNCIKIKEKFFDTVPRDIVERNEKRLAEIHHEELEVKREESHLRKGRIFAAMSNTGNTSYTSRGTFEGEV</sequence>
<reference evidence="1" key="1">
    <citation type="submission" date="2020-11" db="EMBL/GenBank/DDBJ databases">
        <authorList>
            <person name="Whitehead M."/>
        </authorList>
    </citation>
    <scope>NUCLEOTIDE SEQUENCE</scope>
    <source>
        <strain evidence="1">EGII</strain>
    </source>
</reference>
<gene>
    <name evidence="1" type="ORF">CCAP1982_LOCUS6610</name>
</gene>
<proteinExistence type="predicted"/>
<protein>
    <submittedName>
        <fullName evidence="1">(Mediterranean fruit fly) hypothetical protein</fullName>
    </submittedName>
</protein>
<evidence type="ECO:0000313" key="2">
    <source>
        <dbReference type="Proteomes" id="UP000606786"/>
    </source>
</evidence>
<organism evidence="1 2">
    <name type="scientific">Ceratitis capitata</name>
    <name type="common">Mediterranean fruit fly</name>
    <name type="synonym">Tephritis capitata</name>
    <dbReference type="NCBI Taxonomy" id="7213"/>
    <lineage>
        <taxon>Eukaryota</taxon>
        <taxon>Metazoa</taxon>
        <taxon>Ecdysozoa</taxon>
        <taxon>Arthropoda</taxon>
        <taxon>Hexapoda</taxon>
        <taxon>Insecta</taxon>
        <taxon>Pterygota</taxon>
        <taxon>Neoptera</taxon>
        <taxon>Endopterygota</taxon>
        <taxon>Diptera</taxon>
        <taxon>Brachycera</taxon>
        <taxon>Muscomorpha</taxon>
        <taxon>Tephritoidea</taxon>
        <taxon>Tephritidae</taxon>
        <taxon>Ceratitis</taxon>
        <taxon>Ceratitis</taxon>
    </lineage>
</organism>
<dbReference type="Proteomes" id="UP000606786">
    <property type="component" value="Unassembled WGS sequence"/>
</dbReference>
<comment type="caution">
    <text evidence="1">The sequence shown here is derived from an EMBL/GenBank/DDBJ whole genome shotgun (WGS) entry which is preliminary data.</text>
</comment>
<evidence type="ECO:0000313" key="1">
    <source>
        <dbReference type="EMBL" id="CAD6997994.1"/>
    </source>
</evidence>
<accession>A0A811UGM2</accession>
<keyword evidence="2" id="KW-1185">Reference proteome</keyword>
<name>A0A811UGM2_CERCA</name>